<feature type="non-terminal residue" evidence="2">
    <location>
        <position position="1"/>
    </location>
</feature>
<comment type="caution">
    <text evidence="2">The sequence shown here is derived from an EMBL/GenBank/DDBJ whole genome shotgun (WGS) entry which is preliminary data.</text>
</comment>
<evidence type="ECO:0000313" key="2">
    <source>
        <dbReference type="EMBL" id="CAF4976803.1"/>
    </source>
</evidence>
<dbReference type="Proteomes" id="UP000676336">
    <property type="component" value="Unassembled WGS sequence"/>
</dbReference>
<reference evidence="2" key="1">
    <citation type="submission" date="2021-02" db="EMBL/GenBank/DDBJ databases">
        <authorList>
            <person name="Nowell W R."/>
        </authorList>
    </citation>
    <scope>NUCLEOTIDE SEQUENCE</scope>
</reference>
<proteinExistence type="predicted"/>
<sequence length="80" mass="8653">ALDKSPQQTPISINTNNQQITCPSSPSNESDNHKINQSSSLTTTTTTLTTASSSPIDNQSSSYLPVDGKKRLLCPRCDTW</sequence>
<evidence type="ECO:0000256" key="1">
    <source>
        <dbReference type="SAM" id="MobiDB-lite"/>
    </source>
</evidence>
<accession>A0A8S3DKL9</accession>
<protein>
    <submittedName>
        <fullName evidence="2">Uncharacterized protein</fullName>
    </submittedName>
</protein>
<dbReference type="AlphaFoldDB" id="A0A8S3DKL9"/>
<name>A0A8S3DKL9_9BILA</name>
<feature type="compositionally biased region" description="Low complexity" evidence="1">
    <location>
        <begin position="38"/>
        <end position="54"/>
    </location>
</feature>
<evidence type="ECO:0000313" key="3">
    <source>
        <dbReference type="Proteomes" id="UP000676336"/>
    </source>
</evidence>
<gene>
    <name evidence="2" type="ORF">SMN809_LOCUS55488</name>
</gene>
<feature type="region of interest" description="Disordered" evidence="1">
    <location>
        <begin position="1"/>
        <end position="66"/>
    </location>
</feature>
<dbReference type="EMBL" id="CAJOBI010196102">
    <property type="protein sequence ID" value="CAF4976803.1"/>
    <property type="molecule type" value="Genomic_DNA"/>
</dbReference>
<feature type="non-terminal residue" evidence="2">
    <location>
        <position position="80"/>
    </location>
</feature>
<feature type="compositionally biased region" description="Polar residues" evidence="1">
    <location>
        <begin position="1"/>
        <end position="29"/>
    </location>
</feature>
<organism evidence="2 3">
    <name type="scientific">Rotaria magnacalcarata</name>
    <dbReference type="NCBI Taxonomy" id="392030"/>
    <lineage>
        <taxon>Eukaryota</taxon>
        <taxon>Metazoa</taxon>
        <taxon>Spiralia</taxon>
        <taxon>Gnathifera</taxon>
        <taxon>Rotifera</taxon>
        <taxon>Eurotatoria</taxon>
        <taxon>Bdelloidea</taxon>
        <taxon>Philodinida</taxon>
        <taxon>Philodinidae</taxon>
        <taxon>Rotaria</taxon>
    </lineage>
</organism>